<gene>
    <name evidence="1" type="ORF">DWX77_01740</name>
</gene>
<organism evidence="1 2">
    <name type="scientific">Blautia obeum</name>
    <dbReference type="NCBI Taxonomy" id="40520"/>
    <lineage>
        <taxon>Bacteria</taxon>
        <taxon>Bacillati</taxon>
        <taxon>Bacillota</taxon>
        <taxon>Clostridia</taxon>
        <taxon>Lachnospirales</taxon>
        <taxon>Lachnospiraceae</taxon>
        <taxon>Blautia</taxon>
    </lineage>
</organism>
<evidence type="ECO:0000313" key="2">
    <source>
        <dbReference type="Proteomes" id="UP000284242"/>
    </source>
</evidence>
<protein>
    <submittedName>
        <fullName evidence="1">Uncharacterized protein</fullName>
    </submittedName>
</protein>
<sequence length="226" mass="25864">MSKAQNEIEEFIYKICYRPIWESVNNYIAVHPTALNLSMARIKYPDTALLLDMLLEYATHIRIDEDSLFFDAILSCTIELQQFDEYRGEMSGETSQWLIASCEAVITDKLDSLKVSSVKPWSRDSKPSGNGIAASKSIVPIIARKDLDKEATAFLEKYYPEALAEPMRVPIEDIAKEKLHLNVVQGYRITDDFCIFGQICFSPGKVKYTISSKLQRRKKKFPEAQY</sequence>
<dbReference type="Proteomes" id="UP000284242">
    <property type="component" value="Unassembled WGS sequence"/>
</dbReference>
<proteinExistence type="predicted"/>
<accession>A0A412L6D6</accession>
<evidence type="ECO:0000313" key="1">
    <source>
        <dbReference type="EMBL" id="RGS76041.1"/>
    </source>
</evidence>
<dbReference type="EMBL" id="QRVV01000002">
    <property type="protein sequence ID" value="RGS76041.1"/>
    <property type="molecule type" value="Genomic_DNA"/>
</dbReference>
<dbReference type="AlphaFoldDB" id="A0A412L6D6"/>
<comment type="caution">
    <text evidence="1">The sequence shown here is derived from an EMBL/GenBank/DDBJ whole genome shotgun (WGS) entry which is preliminary data.</text>
</comment>
<reference evidence="1 2" key="1">
    <citation type="submission" date="2018-08" db="EMBL/GenBank/DDBJ databases">
        <title>A genome reference for cultivated species of the human gut microbiota.</title>
        <authorList>
            <person name="Zou Y."/>
            <person name="Xue W."/>
            <person name="Luo G."/>
        </authorList>
    </citation>
    <scope>NUCLEOTIDE SEQUENCE [LARGE SCALE GENOMIC DNA]</scope>
    <source>
        <strain evidence="1 2">AF21-24</strain>
    </source>
</reference>
<name>A0A412L6D6_9FIRM</name>